<organism evidence="1 2">
    <name type="scientific">Rhodopirellula bahusiensis</name>
    <dbReference type="NCBI Taxonomy" id="2014065"/>
    <lineage>
        <taxon>Bacteria</taxon>
        <taxon>Pseudomonadati</taxon>
        <taxon>Planctomycetota</taxon>
        <taxon>Planctomycetia</taxon>
        <taxon>Pirellulales</taxon>
        <taxon>Pirellulaceae</taxon>
        <taxon>Rhodopirellula</taxon>
    </lineage>
</organism>
<keyword evidence="2" id="KW-1185">Reference proteome</keyword>
<sequence length="182" mass="20310">MNRFKPLAIELWLERRVNPDAALARIDHGDHAITIPFSRKHHPATGCRIETKMLAFGTCTVLKNPGYFRVLAKRLDRVMVPFSANEMLCTGIGPRPSRVWAWNSHRVEMVCDVLVTNTPLSHLQDQNPSRDLLLVIRQLHHVMPSLPNNASVFKLGKGAIRGLQEPGKAVGSTPSGTEPLLR</sequence>
<comment type="caution">
    <text evidence="1">The sequence shown here is derived from an EMBL/GenBank/DDBJ whole genome shotgun (WGS) entry which is preliminary data.</text>
</comment>
<proteinExistence type="predicted"/>
<reference evidence="1 2" key="1">
    <citation type="submission" date="2017-06" db="EMBL/GenBank/DDBJ databases">
        <title>Description of Rhodopirellula bahusiensis sp. nov.</title>
        <authorList>
            <person name="Kizina J."/>
            <person name="Harder J."/>
        </authorList>
    </citation>
    <scope>NUCLEOTIDE SEQUENCE [LARGE SCALE GENOMIC DNA]</scope>
    <source>
        <strain evidence="1 2">SWK21</strain>
    </source>
</reference>
<dbReference type="EMBL" id="NIZW01000042">
    <property type="protein sequence ID" value="PHQ31682.1"/>
    <property type="molecule type" value="Genomic_DNA"/>
</dbReference>
<dbReference type="Proteomes" id="UP000225740">
    <property type="component" value="Unassembled WGS sequence"/>
</dbReference>
<evidence type="ECO:0000313" key="1">
    <source>
        <dbReference type="EMBL" id="PHQ31682.1"/>
    </source>
</evidence>
<dbReference type="AlphaFoldDB" id="A0A2G1VY38"/>
<gene>
    <name evidence="1" type="ORF">CEE69_29825</name>
</gene>
<name>A0A2G1VY38_9BACT</name>
<protein>
    <submittedName>
        <fullName evidence="1">Uncharacterized protein</fullName>
    </submittedName>
</protein>
<accession>A0A2G1VY38</accession>
<evidence type="ECO:0000313" key="2">
    <source>
        <dbReference type="Proteomes" id="UP000225740"/>
    </source>
</evidence>